<comment type="cofactor">
    <cofactor evidence="1">
        <name>Cu(2+)</name>
        <dbReference type="ChEBI" id="CHEBI:29036"/>
    </cofactor>
</comment>
<evidence type="ECO:0000256" key="4">
    <source>
        <dbReference type="ARBA" id="ARBA00022723"/>
    </source>
</evidence>
<evidence type="ECO:0000256" key="3">
    <source>
        <dbReference type="ARBA" id="ARBA00022525"/>
    </source>
</evidence>
<keyword evidence="11" id="KW-0119">Carbohydrate metabolism</keyword>
<reference evidence="18" key="1">
    <citation type="submission" date="2023-06" db="EMBL/GenBank/DDBJ databases">
        <title>Genome-scale phylogeny and comparative genomics of the fungal order Sordariales.</title>
        <authorList>
            <consortium name="Lawrence Berkeley National Laboratory"/>
            <person name="Hensen N."/>
            <person name="Bonometti L."/>
            <person name="Westerberg I."/>
            <person name="Brannstrom I.O."/>
            <person name="Guillou S."/>
            <person name="Cros-Aarteil S."/>
            <person name="Calhoun S."/>
            <person name="Haridas S."/>
            <person name="Kuo A."/>
            <person name="Mondo S."/>
            <person name="Pangilinan J."/>
            <person name="Riley R."/>
            <person name="LaButti K."/>
            <person name="Andreopoulos B."/>
            <person name="Lipzen A."/>
            <person name="Chen C."/>
            <person name="Yanf M."/>
            <person name="Daum C."/>
            <person name="Ng V."/>
            <person name="Clum A."/>
            <person name="Steindorff A."/>
            <person name="Ohm R."/>
            <person name="Martin F."/>
            <person name="Silar P."/>
            <person name="Natvig D."/>
            <person name="Lalanne C."/>
            <person name="Gautier V."/>
            <person name="Ament-velasquez S.L."/>
            <person name="Kruys A."/>
            <person name="Hutchinson M.I."/>
            <person name="Powell A.J."/>
            <person name="Barry K."/>
            <person name="Miller A.N."/>
            <person name="Grigoriev I.V."/>
            <person name="Debuchy R."/>
            <person name="Gladieux P."/>
            <person name="Thoren M.H."/>
            <person name="Johannesson H."/>
        </authorList>
    </citation>
    <scope>NUCLEOTIDE SEQUENCE</scope>
    <source>
        <strain evidence="18">SMH3391-2</strain>
    </source>
</reference>
<dbReference type="EC" id="1.14.99.56" evidence="15"/>
<dbReference type="GO" id="GO:0030245">
    <property type="term" value="P:cellulose catabolic process"/>
    <property type="evidence" value="ECO:0007669"/>
    <property type="project" value="UniProtKB-KW"/>
</dbReference>
<evidence type="ECO:0000313" key="18">
    <source>
        <dbReference type="EMBL" id="KAK0621892.1"/>
    </source>
</evidence>
<dbReference type="GO" id="GO:0016787">
    <property type="term" value="F:hydrolase activity"/>
    <property type="evidence" value="ECO:0007669"/>
    <property type="project" value="UniProtKB-KW"/>
</dbReference>
<dbReference type="GO" id="GO:0046872">
    <property type="term" value="F:metal ion binding"/>
    <property type="evidence" value="ECO:0007669"/>
    <property type="project" value="UniProtKB-KW"/>
</dbReference>
<evidence type="ECO:0000256" key="6">
    <source>
        <dbReference type="ARBA" id="ARBA00023001"/>
    </source>
</evidence>
<evidence type="ECO:0000256" key="13">
    <source>
        <dbReference type="ARBA" id="ARBA00044502"/>
    </source>
</evidence>
<keyword evidence="19" id="KW-1185">Reference proteome</keyword>
<protein>
    <recommendedName>
        <fullName evidence="15">lytic cellulose monooxygenase (C4-dehydrogenating)</fullName>
        <ecNumber evidence="15">1.14.99.56</ecNumber>
    </recommendedName>
</protein>
<proteinExistence type="inferred from homology"/>
<feature type="signal peptide" evidence="16">
    <location>
        <begin position="1"/>
        <end position="16"/>
    </location>
</feature>
<keyword evidence="12" id="KW-0624">Polysaccharide degradation</keyword>
<dbReference type="GO" id="GO:0005576">
    <property type="term" value="C:extracellular region"/>
    <property type="evidence" value="ECO:0007669"/>
    <property type="project" value="UniProtKB-SubCell"/>
</dbReference>
<comment type="subcellular location">
    <subcellularLocation>
        <location evidence="2">Secreted</location>
    </subcellularLocation>
</comment>
<keyword evidence="5 16" id="KW-0732">Signal</keyword>
<dbReference type="PANTHER" id="PTHR33353:SF10">
    <property type="entry name" value="ENDO-BETA-1,4-GLUCANASE D"/>
    <property type="match status" value="1"/>
</dbReference>
<keyword evidence="3" id="KW-0964">Secreted</keyword>
<keyword evidence="6" id="KW-0136">Cellulose degradation</keyword>
<comment type="caution">
    <text evidence="18">The sequence shown here is derived from an EMBL/GenBank/DDBJ whole genome shotgun (WGS) entry which is preliminary data.</text>
</comment>
<dbReference type="CDD" id="cd21175">
    <property type="entry name" value="LPMO_AA9"/>
    <property type="match status" value="1"/>
</dbReference>
<gene>
    <name evidence="18" type="ORF">B0T17DRAFT_591651</name>
</gene>
<evidence type="ECO:0000256" key="8">
    <source>
        <dbReference type="ARBA" id="ARBA00023008"/>
    </source>
</evidence>
<evidence type="ECO:0000256" key="16">
    <source>
        <dbReference type="SAM" id="SignalP"/>
    </source>
</evidence>
<dbReference type="Proteomes" id="UP001174934">
    <property type="component" value="Unassembled WGS sequence"/>
</dbReference>
<keyword evidence="10" id="KW-1015">Disulfide bond</keyword>
<dbReference type="PANTHER" id="PTHR33353">
    <property type="entry name" value="PUTATIVE (AFU_ORTHOLOGUE AFUA_1G12560)-RELATED"/>
    <property type="match status" value="1"/>
</dbReference>
<sequence length="230" mass="24257">MLLTTSLLALATAAQAAPHYVFGHIAGTADWQVVRMTANHYSNGPVQDVNSEAIRCFQETPGGGGKTSTYKAKAGGSISWSANPNIYHPGALSAYMAKAPAGQTATTFDGAGPVWFKVYQDMPTSSGGNMNWPSMNKASVDFKIPQCIEDGEYLFRIEHVALHSAAKENGAQFYISCAQLSVSGGSGSKKPTDLVSFPGAYKSTDPGLMLNIYSNGGKTYTPAGPPVFKC</sequence>
<keyword evidence="7" id="KW-0560">Oxidoreductase</keyword>
<evidence type="ECO:0000256" key="14">
    <source>
        <dbReference type="ARBA" id="ARBA00045077"/>
    </source>
</evidence>
<feature type="domain" description="Auxiliary Activity family 9 catalytic" evidence="17">
    <location>
        <begin position="28"/>
        <end position="216"/>
    </location>
</feature>
<evidence type="ECO:0000256" key="15">
    <source>
        <dbReference type="ARBA" id="ARBA00047174"/>
    </source>
</evidence>
<dbReference type="InterPro" id="IPR049892">
    <property type="entry name" value="AA9"/>
</dbReference>
<keyword evidence="18" id="KW-0378">Hydrolase</keyword>
<dbReference type="EMBL" id="JAULSR010000004">
    <property type="protein sequence ID" value="KAK0621892.1"/>
    <property type="molecule type" value="Genomic_DNA"/>
</dbReference>
<dbReference type="Gene3D" id="2.70.50.70">
    <property type="match status" value="1"/>
</dbReference>
<evidence type="ECO:0000259" key="17">
    <source>
        <dbReference type="Pfam" id="PF03443"/>
    </source>
</evidence>
<keyword evidence="4" id="KW-0479">Metal-binding</keyword>
<dbReference type="GO" id="GO:0004497">
    <property type="term" value="F:monooxygenase activity"/>
    <property type="evidence" value="ECO:0007669"/>
    <property type="project" value="UniProtKB-KW"/>
</dbReference>
<organism evidence="18 19">
    <name type="scientific">Bombardia bombarda</name>
    <dbReference type="NCBI Taxonomy" id="252184"/>
    <lineage>
        <taxon>Eukaryota</taxon>
        <taxon>Fungi</taxon>
        <taxon>Dikarya</taxon>
        <taxon>Ascomycota</taxon>
        <taxon>Pezizomycotina</taxon>
        <taxon>Sordariomycetes</taxon>
        <taxon>Sordariomycetidae</taxon>
        <taxon>Sordariales</taxon>
        <taxon>Lasiosphaeriaceae</taxon>
        <taxon>Bombardia</taxon>
    </lineage>
</organism>
<comment type="similarity">
    <text evidence="13">Belongs to the polysaccharide monooxygenase AA9 family.</text>
</comment>
<evidence type="ECO:0000256" key="12">
    <source>
        <dbReference type="ARBA" id="ARBA00023326"/>
    </source>
</evidence>
<accession>A0AA40C1V4</accession>
<name>A0AA40C1V4_9PEZI</name>
<evidence type="ECO:0000313" key="19">
    <source>
        <dbReference type="Proteomes" id="UP001174934"/>
    </source>
</evidence>
<evidence type="ECO:0000256" key="11">
    <source>
        <dbReference type="ARBA" id="ARBA00023277"/>
    </source>
</evidence>
<dbReference type="InterPro" id="IPR005103">
    <property type="entry name" value="AA9_LPMO"/>
</dbReference>
<feature type="chain" id="PRO_5041430422" description="lytic cellulose monooxygenase (C4-dehydrogenating)" evidence="16">
    <location>
        <begin position="17"/>
        <end position="230"/>
    </location>
</feature>
<evidence type="ECO:0000256" key="9">
    <source>
        <dbReference type="ARBA" id="ARBA00023033"/>
    </source>
</evidence>
<evidence type="ECO:0000256" key="10">
    <source>
        <dbReference type="ARBA" id="ARBA00023157"/>
    </source>
</evidence>
<keyword evidence="8" id="KW-0186">Copper</keyword>
<evidence type="ECO:0000256" key="1">
    <source>
        <dbReference type="ARBA" id="ARBA00001973"/>
    </source>
</evidence>
<dbReference type="AlphaFoldDB" id="A0AA40C1V4"/>
<comment type="catalytic activity">
    <reaction evidence="14">
        <text>[(1-&gt;4)-beta-D-glucosyl]n+m + reduced acceptor + O2 = 4-dehydro-beta-D-glucosyl-[(1-&gt;4)-beta-D-glucosyl]n-1 + [(1-&gt;4)-beta-D-glucosyl]m + acceptor + H2O.</text>
        <dbReference type="EC" id="1.14.99.56"/>
    </reaction>
</comment>
<dbReference type="Pfam" id="PF03443">
    <property type="entry name" value="AA9"/>
    <property type="match status" value="1"/>
</dbReference>
<evidence type="ECO:0000256" key="7">
    <source>
        <dbReference type="ARBA" id="ARBA00023002"/>
    </source>
</evidence>
<keyword evidence="9" id="KW-0503">Monooxygenase</keyword>
<evidence type="ECO:0000256" key="2">
    <source>
        <dbReference type="ARBA" id="ARBA00004613"/>
    </source>
</evidence>
<evidence type="ECO:0000256" key="5">
    <source>
        <dbReference type="ARBA" id="ARBA00022729"/>
    </source>
</evidence>